<proteinExistence type="predicted"/>
<gene>
    <name evidence="1" type="ORF">WMSIL1_LOCUS10833</name>
</gene>
<reference evidence="1 2" key="1">
    <citation type="submission" date="2019-07" db="EMBL/GenBank/DDBJ databases">
        <authorList>
            <person name="Jastrzebski P J."/>
            <person name="Paukszto L."/>
            <person name="Jastrzebski P J."/>
        </authorList>
    </citation>
    <scope>NUCLEOTIDE SEQUENCE [LARGE SCALE GENOMIC DNA]</scope>
    <source>
        <strain evidence="1 2">WMS-il1</strain>
    </source>
</reference>
<dbReference type="Proteomes" id="UP000321570">
    <property type="component" value="Unassembled WGS sequence"/>
</dbReference>
<dbReference type="EMBL" id="CABIJS010000486">
    <property type="protein sequence ID" value="VUZ52299.1"/>
    <property type="molecule type" value="Genomic_DNA"/>
</dbReference>
<feature type="non-terminal residue" evidence="1">
    <location>
        <position position="243"/>
    </location>
</feature>
<evidence type="ECO:0000313" key="2">
    <source>
        <dbReference type="Proteomes" id="UP000321570"/>
    </source>
</evidence>
<sequence length="243" mass="26767">GTLIFAWRFGGPKPDLDREIDSTSSPTGTTFVLVNHETTPNYPKGQMQCGSLYCWMDANAGQWIDYVMIYNGMVEILSPPYYLECDKTKTVCTKSKGNTVYMNGTLPATPFTVAVFGRNGTLIFAWRFGGPKPDLDKEIDSTPSPTGTTYDYGNQETTLDNQKGQMQCGSLYCWMDANAGQWINYVTTFNGMIEVLSPPSYRECDPSKTLCAKGSGNTVFMKGTLPATPFTVAVFGRNGTLIF</sequence>
<keyword evidence="2" id="KW-1185">Reference proteome</keyword>
<feature type="non-terminal residue" evidence="1">
    <location>
        <position position="1"/>
    </location>
</feature>
<dbReference type="AlphaFoldDB" id="A0A564YZ45"/>
<accession>A0A564YZ45</accession>
<evidence type="ECO:0000313" key="1">
    <source>
        <dbReference type="EMBL" id="VUZ52299.1"/>
    </source>
</evidence>
<organism evidence="1 2">
    <name type="scientific">Hymenolepis diminuta</name>
    <name type="common">Rat tapeworm</name>
    <dbReference type="NCBI Taxonomy" id="6216"/>
    <lineage>
        <taxon>Eukaryota</taxon>
        <taxon>Metazoa</taxon>
        <taxon>Spiralia</taxon>
        <taxon>Lophotrochozoa</taxon>
        <taxon>Platyhelminthes</taxon>
        <taxon>Cestoda</taxon>
        <taxon>Eucestoda</taxon>
        <taxon>Cyclophyllidea</taxon>
        <taxon>Hymenolepididae</taxon>
        <taxon>Hymenolepis</taxon>
    </lineage>
</organism>
<name>A0A564YZ45_HYMDI</name>
<protein>
    <submittedName>
        <fullName evidence="1">Uncharacterized protein</fullName>
    </submittedName>
</protein>